<sequence>MAVHHWQMPDIPRCCGVGGSESLQDKDDFVQTSAILMYSLNVVCATLHLYAARMSSS</sequence>
<dbReference type="Proteomes" id="UP000076727">
    <property type="component" value="Unassembled WGS sequence"/>
</dbReference>
<keyword evidence="3" id="KW-1185">Reference proteome</keyword>
<keyword evidence="1" id="KW-0472">Membrane</keyword>
<evidence type="ECO:0000313" key="3">
    <source>
        <dbReference type="Proteomes" id="UP000076727"/>
    </source>
</evidence>
<accession>A0A165PJI0</accession>
<dbReference type="EMBL" id="KV429068">
    <property type="protein sequence ID" value="KZT68284.1"/>
    <property type="molecule type" value="Genomic_DNA"/>
</dbReference>
<keyword evidence="1" id="KW-1133">Transmembrane helix</keyword>
<keyword evidence="1" id="KW-0812">Transmembrane</keyword>
<protein>
    <submittedName>
        <fullName evidence="2">Uncharacterized protein</fullName>
    </submittedName>
</protein>
<evidence type="ECO:0000313" key="2">
    <source>
        <dbReference type="EMBL" id="KZT68284.1"/>
    </source>
</evidence>
<name>A0A165PJI0_9APHY</name>
<dbReference type="AlphaFoldDB" id="A0A165PJI0"/>
<dbReference type="OrthoDB" id="420606at2759"/>
<gene>
    <name evidence="2" type="ORF">DAEQUDRAFT_337896</name>
</gene>
<feature type="transmembrane region" description="Helical" evidence="1">
    <location>
        <begin position="29"/>
        <end position="51"/>
    </location>
</feature>
<reference evidence="2 3" key="1">
    <citation type="journal article" date="2016" name="Mol. Biol. Evol.">
        <title>Comparative Genomics of Early-Diverging Mushroom-Forming Fungi Provides Insights into the Origins of Lignocellulose Decay Capabilities.</title>
        <authorList>
            <person name="Nagy L.G."/>
            <person name="Riley R."/>
            <person name="Tritt A."/>
            <person name="Adam C."/>
            <person name="Daum C."/>
            <person name="Floudas D."/>
            <person name="Sun H."/>
            <person name="Yadav J.S."/>
            <person name="Pangilinan J."/>
            <person name="Larsson K.H."/>
            <person name="Matsuura K."/>
            <person name="Barry K."/>
            <person name="Labutti K."/>
            <person name="Kuo R."/>
            <person name="Ohm R.A."/>
            <person name="Bhattacharya S.S."/>
            <person name="Shirouzu T."/>
            <person name="Yoshinaga Y."/>
            <person name="Martin F.M."/>
            <person name="Grigoriev I.V."/>
            <person name="Hibbett D.S."/>
        </authorList>
    </citation>
    <scope>NUCLEOTIDE SEQUENCE [LARGE SCALE GENOMIC DNA]</scope>
    <source>
        <strain evidence="2 3">L-15889</strain>
    </source>
</reference>
<organism evidence="2 3">
    <name type="scientific">Daedalea quercina L-15889</name>
    <dbReference type="NCBI Taxonomy" id="1314783"/>
    <lineage>
        <taxon>Eukaryota</taxon>
        <taxon>Fungi</taxon>
        <taxon>Dikarya</taxon>
        <taxon>Basidiomycota</taxon>
        <taxon>Agaricomycotina</taxon>
        <taxon>Agaricomycetes</taxon>
        <taxon>Polyporales</taxon>
        <taxon>Fomitopsis</taxon>
    </lineage>
</organism>
<proteinExistence type="predicted"/>
<evidence type="ECO:0000256" key="1">
    <source>
        <dbReference type="SAM" id="Phobius"/>
    </source>
</evidence>